<proteinExistence type="predicted"/>
<sequence length="42" mass="4442">MKIASSWEELLPVDLQVEQLIDVGEFGGGAATRQGGGGRRRG</sequence>
<dbReference type="AlphaFoldDB" id="A0A0A9ELK3"/>
<reference evidence="1" key="2">
    <citation type="journal article" date="2015" name="Data Brief">
        <title>Shoot transcriptome of the giant reed, Arundo donax.</title>
        <authorList>
            <person name="Barrero R.A."/>
            <person name="Guerrero F.D."/>
            <person name="Moolhuijzen P."/>
            <person name="Goolsby J.A."/>
            <person name="Tidwell J."/>
            <person name="Bellgard S.E."/>
            <person name="Bellgard M.I."/>
        </authorList>
    </citation>
    <scope>NUCLEOTIDE SEQUENCE</scope>
    <source>
        <tissue evidence="1">Shoot tissue taken approximately 20 cm above the soil surface</tissue>
    </source>
</reference>
<accession>A0A0A9ELK3</accession>
<reference evidence="1" key="1">
    <citation type="submission" date="2014-09" db="EMBL/GenBank/DDBJ databases">
        <authorList>
            <person name="Magalhaes I.L.F."/>
            <person name="Oliveira U."/>
            <person name="Santos F.R."/>
            <person name="Vidigal T.H.D.A."/>
            <person name="Brescovit A.D."/>
            <person name="Santos A.J."/>
        </authorList>
    </citation>
    <scope>NUCLEOTIDE SEQUENCE</scope>
    <source>
        <tissue evidence="1">Shoot tissue taken approximately 20 cm above the soil surface</tissue>
    </source>
</reference>
<organism evidence="1">
    <name type="scientific">Arundo donax</name>
    <name type="common">Giant reed</name>
    <name type="synonym">Donax arundinaceus</name>
    <dbReference type="NCBI Taxonomy" id="35708"/>
    <lineage>
        <taxon>Eukaryota</taxon>
        <taxon>Viridiplantae</taxon>
        <taxon>Streptophyta</taxon>
        <taxon>Embryophyta</taxon>
        <taxon>Tracheophyta</taxon>
        <taxon>Spermatophyta</taxon>
        <taxon>Magnoliopsida</taxon>
        <taxon>Liliopsida</taxon>
        <taxon>Poales</taxon>
        <taxon>Poaceae</taxon>
        <taxon>PACMAD clade</taxon>
        <taxon>Arundinoideae</taxon>
        <taxon>Arundineae</taxon>
        <taxon>Arundo</taxon>
    </lineage>
</organism>
<dbReference type="EMBL" id="GBRH01199175">
    <property type="protein sequence ID" value="JAD98720.1"/>
    <property type="molecule type" value="Transcribed_RNA"/>
</dbReference>
<name>A0A0A9ELK3_ARUDO</name>
<evidence type="ECO:0000313" key="1">
    <source>
        <dbReference type="EMBL" id="JAD98720.1"/>
    </source>
</evidence>
<protein>
    <submittedName>
        <fullName evidence="1">Uncharacterized protein</fullName>
    </submittedName>
</protein>